<comment type="domain">
    <text evidence="4">The Q motif is unique to and characteristic of the DEAD box family of RNA helicases and controls ATP binding and hydrolysis.</text>
</comment>
<keyword evidence="10" id="KW-1185">Reference proteome</keyword>
<evidence type="ECO:0000256" key="4">
    <source>
        <dbReference type="RuleBase" id="RU365068"/>
    </source>
</evidence>
<dbReference type="Gene3D" id="3.40.50.300">
    <property type="entry name" value="P-loop containing nucleotide triphosphate hydrolases"/>
    <property type="match status" value="2"/>
</dbReference>
<name>K0RKD7_THAOC</name>
<dbReference type="PANTHER" id="PTHR24031">
    <property type="entry name" value="RNA HELICASE"/>
    <property type="match status" value="1"/>
</dbReference>
<dbReference type="SMART" id="SM00513">
    <property type="entry name" value="SAP"/>
    <property type="match status" value="2"/>
</dbReference>
<comment type="similarity">
    <text evidence="4">Belongs to the DEAD box helicase family.</text>
</comment>
<keyword evidence="1 4" id="KW-0547">Nucleotide-binding</keyword>
<organism evidence="9 10">
    <name type="scientific">Thalassiosira oceanica</name>
    <name type="common">Marine diatom</name>
    <dbReference type="NCBI Taxonomy" id="159749"/>
    <lineage>
        <taxon>Eukaryota</taxon>
        <taxon>Sar</taxon>
        <taxon>Stramenopiles</taxon>
        <taxon>Ochrophyta</taxon>
        <taxon>Bacillariophyta</taxon>
        <taxon>Coscinodiscophyceae</taxon>
        <taxon>Thalassiosirophycidae</taxon>
        <taxon>Thalassiosirales</taxon>
        <taxon>Thalassiosiraceae</taxon>
        <taxon>Thalassiosira</taxon>
    </lineage>
</organism>
<comment type="function">
    <text evidence="4">RNA helicase.</text>
</comment>
<feature type="compositionally biased region" description="Low complexity" evidence="5">
    <location>
        <begin position="172"/>
        <end position="183"/>
    </location>
</feature>
<evidence type="ECO:0000256" key="1">
    <source>
        <dbReference type="ARBA" id="ARBA00022741"/>
    </source>
</evidence>
<feature type="region of interest" description="Disordered" evidence="5">
    <location>
        <begin position="24"/>
        <end position="68"/>
    </location>
</feature>
<evidence type="ECO:0000313" key="10">
    <source>
        <dbReference type="Proteomes" id="UP000266841"/>
    </source>
</evidence>
<dbReference type="AlphaFoldDB" id="K0RKD7"/>
<keyword evidence="2 4" id="KW-0378">Hydrolase</keyword>
<keyword evidence="3 4" id="KW-0067">ATP-binding</keyword>
<reference evidence="9 10" key="1">
    <citation type="journal article" date="2012" name="Genome Biol.">
        <title>Genome and low-iron response of an oceanic diatom adapted to chronic iron limitation.</title>
        <authorList>
            <person name="Lommer M."/>
            <person name="Specht M."/>
            <person name="Roy A.S."/>
            <person name="Kraemer L."/>
            <person name="Andreson R."/>
            <person name="Gutowska M.A."/>
            <person name="Wolf J."/>
            <person name="Bergner S.V."/>
            <person name="Schilhabel M.B."/>
            <person name="Klostermeier U.C."/>
            <person name="Beiko R.G."/>
            <person name="Rosenstiel P."/>
            <person name="Hippler M."/>
            <person name="Laroche J."/>
        </authorList>
    </citation>
    <scope>NUCLEOTIDE SEQUENCE [LARGE SCALE GENOMIC DNA]</scope>
    <source>
        <strain evidence="9 10">CCMP1005</strain>
    </source>
</reference>
<feature type="compositionally biased region" description="Basic residues" evidence="5">
    <location>
        <begin position="33"/>
        <end position="52"/>
    </location>
</feature>
<feature type="compositionally biased region" description="Basic and acidic residues" evidence="5">
    <location>
        <begin position="119"/>
        <end position="134"/>
    </location>
</feature>
<feature type="compositionally biased region" description="Polar residues" evidence="5">
    <location>
        <begin position="53"/>
        <end position="68"/>
    </location>
</feature>
<feature type="chain" id="PRO_5003840358" description="ATP-dependent RNA helicase" evidence="6">
    <location>
        <begin position="22"/>
        <end position="796"/>
    </location>
</feature>
<evidence type="ECO:0000256" key="3">
    <source>
        <dbReference type="ARBA" id="ARBA00022840"/>
    </source>
</evidence>
<dbReference type="InterPro" id="IPR014001">
    <property type="entry name" value="Helicase_ATP-bd"/>
</dbReference>
<keyword evidence="6" id="KW-0732">Signal</keyword>
<proteinExistence type="inferred from homology"/>
<dbReference type="PROSITE" id="PS50800">
    <property type="entry name" value="SAP"/>
    <property type="match status" value="2"/>
</dbReference>
<dbReference type="SMART" id="SM00487">
    <property type="entry name" value="DEXDc"/>
    <property type="match status" value="1"/>
</dbReference>
<dbReference type="SUPFAM" id="SSF68906">
    <property type="entry name" value="SAP domain"/>
    <property type="match status" value="1"/>
</dbReference>
<dbReference type="PROSITE" id="PS51192">
    <property type="entry name" value="HELICASE_ATP_BIND_1"/>
    <property type="match status" value="1"/>
</dbReference>
<dbReference type="GO" id="GO:0005524">
    <property type="term" value="F:ATP binding"/>
    <property type="evidence" value="ECO:0007669"/>
    <property type="project" value="UniProtKB-UniRule"/>
</dbReference>
<protein>
    <recommendedName>
        <fullName evidence="4">ATP-dependent RNA helicase</fullName>
        <ecNumber evidence="4">3.6.4.13</ecNumber>
    </recommendedName>
</protein>
<feature type="signal peptide" evidence="6">
    <location>
        <begin position="1"/>
        <end position="21"/>
    </location>
</feature>
<dbReference type="EMBL" id="AGNL01044861">
    <property type="protein sequence ID" value="EJK49376.1"/>
    <property type="molecule type" value="Genomic_DNA"/>
</dbReference>
<keyword evidence="4" id="KW-0347">Helicase</keyword>
<evidence type="ECO:0000259" key="7">
    <source>
        <dbReference type="PROSITE" id="PS50800"/>
    </source>
</evidence>
<dbReference type="EC" id="3.6.4.13" evidence="4"/>
<sequence>MTRRRFPILIGALASIAATDALSSFHHQPPSSPHRHRDRSHASKRTHWHRTSLHVSRSEPTSSTDNVSFQWSKLTVPQLKSQLKDRGLPVSGKKAELVQRILEHESSTTGAERPQNSSKDAKRSAFPPPKDETEIEVVRKEVKETLSLLDGLKIGGSESNTKSNLLQDQSFSTMSSQTTTRQQAQERRMMESLKQSLKKTQQKSTDKSQKAAAEQPRKLSAQESAHAHRVQGYTEQLRLRPANDLKEELLSLRLSTKGRKPDLVHRLAEYLVSHGDEALEDGPGDIRLPELTKSTLLDDIEVPVSFAGIAKLSKTAASALQQAFGNRDEDPEPTPIQLAAIPKMFYAQQSAILHAPTGSGKTVTFLLPITETLWQEVESKEVEVRNKENGMALILLPTRELAAQVAGVATVLAPPGMVRFVPRPMNLMNCWRDEVDAGEEFEYYETSSNGERPTHEKKYKPRILVGSAKSIAVSLFGDSKMPGSPTNKPQGKELLSCVRWLVMDEVDRLLDVKKSRTDKRSRHEKPAAMLSAAVARLTMGRVQVIAASATVGRPLRRELSRVLGLHSSECPETIRGDDDTSKLRDKIKSDEKHVGRAVKIPSTVRNYVLPVDGSTAGSLLTSAAFATKSILQPAKGESCSQKKVLVVLTRNCDIKLHNALGALQHFGIRPRPQSLLDVLEADGADRLVEAHRKVSRVEGVGGKQYSNDEGEGYLLVTHEDNVRGLHLDRLDAVVVVGRPGSPDEYTHIAGRTGRAGRKGSVLNIVSFEQAAALASWTKMLGVDFMPIDESDIASVF</sequence>
<evidence type="ECO:0000256" key="5">
    <source>
        <dbReference type="SAM" id="MobiDB-lite"/>
    </source>
</evidence>
<comment type="caution">
    <text evidence="9">The sequence shown here is derived from an EMBL/GenBank/DDBJ whole genome shotgun (WGS) entry which is preliminary data.</text>
</comment>
<feature type="region of interest" description="Disordered" evidence="5">
    <location>
        <begin position="153"/>
        <end position="234"/>
    </location>
</feature>
<dbReference type="Pfam" id="PF00270">
    <property type="entry name" value="DEAD"/>
    <property type="match status" value="1"/>
</dbReference>
<feature type="compositionally biased region" description="Polar residues" evidence="5">
    <location>
        <begin position="107"/>
        <end position="118"/>
    </location>
</feature>
<comment type="catalytic activity">
    <reaction evidence="4">
        <text>ATP + H2O = ADP + phosphate + H(+)</text>
        <dbReference type="Rhea" id="RHEA:13065"/>
        <dbReference type="ChEBI" id="CHEBI:15377"/>
        <dbReference type="ChEBI" id="CHEBI:15378"/>
        <dbReference type="ChEBI" id="CHEBI:30616"/>
        <dbReference type="ChEBI" id="CHEBI:43474"/>
        <dbReference type="ChEBI" id="CHEBI:456216"/>
        <dbReference type="EC" id="3.6.4.13"/>
    </reaction>
</comment>
<dbReference type="InterPro" id="IPR011545">
    <property type="entry name" value="DEAD/DEAH_box_helicase_dom"/>
</dbReference>
<dbReference type="InterPro" id="IPR027417">
    <property type="entry name" value="P-loop_NTPase"/>
</dbReference>
<gene>
    <name evidence="9" type="ORF">THAOC_31754</name>
</gene>
<dbReference type="OMA" id="PITETLW"/>
<keyword evidence="4" id="KW-0694">RNA-binding</keyword>
<feature type="domain" description="SAP" evidence="7">
    <location>
        <begin position="237"/>
        <end position="271"/>
    </location>
</feature>
<feature type="compositionally biased region" description="Polar residues" evidence="5">
    <location>
        <begin position="157"/>
        <end position="171"/>
    </location>
</feature>
<dbReference type="Gene3D" id="1.10.720.30">
    <property type="entry name" value="SAP domain"/>
    <property type="match status" value="2"/>
</dbReference>
<dbReference type="GO" id="GO:0003724">
    <property type="term" value="F:RNA helicase activity"/>
    <property type="evidence" value="ECO:0007669"/>
    <property type="project" value="UniProtKB-EC"/>
</dbReference>
<feature type="domain" description="SAP" evidence="7">
    <location>
        <begin position="71"/>
        <end position="105"/>
    </location>
</feature>
<accession>K0RKD7</accession>
<dbReference type="OrthoDB" id="44251at2759"/>
<dbReference type="GO" id="GO:0003723">
    <property type="term" value="F:RNA binding"/>
    <property type="evidence" value="ECO:0007669"/>
    <property type="project" value="UniProtKB-UniRule"/>
</dbReference>
<evidence type="ECO:0000259" key="8">
    <source>
        <dbReference type="PROSITE" id="PS51192"/>
    </source>
</evidence>
<feature type="region of interest" description="Disordered" evidence="5">
    <location>
        <begin position="103"/>
        <end position="134"/>
    </location>
</feature>
<evidence type="ECO:0000256" key="6">
    <source>
        <dbReference type="SAM" id="SignalP"/>
    </source>
</evidence>
<dbReference type="eggNOG" id="KOG0348">
    <property type="taxonomic scope" value="Eukaryota"/>
</dbReference>
<dbReference type="Pfam" id="PF02037">
    <property type="entry name" value="SAP"/>
    <property type="match status" value="1"/>
</dbReference>
<dbReference type="InterPro" id="IPR003034">
    <property type="entry name" value="SAP_dom"/>
</dbReference>
<dbReference type="Proteomes" id="UP000266841">
    <property type="component" value="Unassembled WGS sequence"/>
</dbReference>
<evidence type="ECO:0000313" key="9">
    <source>
        <dbReference type="EMBL" id="EJK49376.1"/>
    </source>
</evidence>
<feature type="domain" description="Helicase ATP-binding" evidence="8">
    <location>
        <begin position="342"/>
        <end position="569"/>
    </location>
</feature>
<evidence type="ECO:0000256" key="2">
    <source>
        <dbReference type="ARBA" id="ARBA00022801"/>
    </source>
</evidence>
<dbReference type="SUPFAM" id="SSF52540">
    <property type="entry name" value="P-loop containing nucleoside triphosphate hydrolases"/>
    <property type="match status" value="2"/>
</dbReference>
<dbReference type="InterPro" id="IPR036361">
    <property type="entry name" value="SAP_dom_sf"/>
</dbReference>
<dbReference type="GO" id="GO:0016787">
    <property type="term" value="F:hydrolase activity"/>
    <property type="evidence" value="ECO:0007669"/>
    <property type="project" value="UniProtKB-KW"/>
</dbReference>